<name>A0A4P2T1D4_9VIRU</name>
<evidence type="ECO:0000256" key="3">
    <source>
        <dbReference type="ARBA" id="ARBA00022844"/>
    </source>
</evidence>
<sequence>MLGKFRVKITPYCYYNMRLGLFSLTSQDEPWQPHNIQGTPIVLGVLSRTPITKSRLATQNTESMQTGSKESYVASTSAEDAPQWTNMADQQQEITIFDDDKAIIHESMPLERPLPAAHTMQHSDAREHTVVSFLQRPQLLRRVEFNPSNTQGQLLFDVTVPDVHFTTMVMNKLDGFTSFRATAVFRLQVNAQPFQAGRLLMCAIPMPSLIAPRDQYILRHISLMQNVQHVQMDINKQSEVTLRVPFVSPFNSYDLVNRNYSWARISVAIYSPLNQAGGASLEALLWGYFEDVVLGAPTSAPIGTVAQQQAGEVGSRKRNQRVQGEIDETAVRKVEQRSSGQNLLKSVGDLASGNSFVGGILNTIGSWLGFSKPNDPANLISVAVRTAENFGNADGVDNGHVLALCRDNQVQVYPGLGGTDADETSLEYVTRFPQYIDGFLYTNTATSGQELWRTLVMPTYYLPADFSLVTPTFSVPAQGVGGNAISQQQPTTLHYAVSPFMYWHGDLVYTIRFVKTDFHSGRVEISYHPFTATVDSSRMEYVYRLIVDLRDQSEVSFTIPFISSTPWKVVSDLNPLVQSDWVTAGPSATGVLYVRALTPLIIASAVAGTTVEALVEVRAGKNFAVQGPNRSYWYPCSLLPADSPQFVVPPGYEPTSQVRVISVDDQIVAQEQAGNVHALPGTAETRTAAVEGFQAPSITGNPGDLTSDDTQPFCAGEMFGNYRSLTRRFAFVDTINMRDEFYWAVRPHFYIRPPTLTWQLVELDGGGTVSERYVYTVFGQRAMPTALSWVASMYTFYRGSVRAKAFIPTNTLMAARLNFAPMLQPLQDVGRRTVYPFMSPTGYELIEKRIGEWMVPYYSPTLVSTHWDMTNLNPFDQPLGTLELSADYTTTSDNSTFAGSTARLAVAAGDDMTFHSFLGPPLCISSSEWNAVGPTTYASGTSVSPIAPSNVFDKWDLGKQRVDPTYETASNLPPDQSGSEPNALYQQEIQMGIEHLVVTPRLPHAPAF</sequence>
<dbReference type="GO" id="GO:0019028">
    <property type="term" value="C:viral capsid"/>
    <property type="evidence" value="ECO:0007669"/>
    <property type="project" value="UniProtKB-KW"/>
</dbReference>
<dbReference type="Gene3D" id="2.60.120.20">
    <property type="match status" value="3"/>
</dbReference>
<accession>A0A4P2T1D4</accession>
<dbReference type="InterPro" id="IPR001676">
    <property type="entry name" value="Picornavirus_capsid"/>
</dbReference>
<evidence type="ECO:0000256" key="1">
    <source>
        <dbReference type="ARBA" id="ARBA00004328"/>
    </source>
</evidence>
<evidence type="ECO:0000259" key="5">
    <source>
        <dbReference type="Pfam" id="PF08762"/>
    </source>
</evidence>
<reference evidence="6" key="1">
    <citation type="submission" date="2018-05" db="EMBL/GenBank/DDBJ databases">
        <title>Identification of novel dicistrovirus in velvety free-tailed bats from Brazil.</title>
        <authorList>
            <person name="Fumagalli M.J."/>
            <person name="de Souza W.M."/>
            <person name="de Araujo J."/>
            <person name="Romeiro M.F."/>
            <person name="Modha S."/>
            <person name="Queiroz L.H."/>
            <person name="Durigon E.L."/>
            <person name="Nunes M.R.T."/>
            <person name="Murcia P.R."/>
            <person name="Figueiredo L.T.M."/>
        </authorList>
    </citation>
    <scope>NUCLEOTIDE SEQUENCE</scope>
    <source>
        <strain evidence="6">Mm/2010</strain>
    </source>
</reference>
<evidence type="ECO:0000256" key="2">
    <source>
        <dbReference type="ARBA" id="ARBA00022561"/>
    </source>
</evidence>
<dbReference type="CDD" id="cd00205">
    <property type="entry name" value="rhv_like"/>
    <property type="match status" value="2"/>
</dbReference>
<comment type="subcellular location">
    <subcellularLocation>
        <location evidence="1">Virion</location>
    </subcellularLocation>
</comment>
<protein>
    <submittedName>
        <fullName evidence="6">Structural polyprotein</fullName>
    </submittedName>
</protein>
<keyword evidence="2" id="KW-0167">Capsid protein</keyword>
<feature type="domain" description="Picornavirus capsid" evidence="4">
    <location>
        <begin position="118"/>
        <end position="263"/>
    </location>
</feature>
<dbReference type="EMBL" id="MH370347">
    <property type="protein sequence ID" value="AWU67495.1"/>
    <property type="molecule type" value="Genomic_RNA"/>
</dbReference>
<keyword evidence="3" id="KW-0946">Virion</keyword>
<dbReference type="SUPFAM" id="SSF88633">
    <property type="entry name" value="Positive stranded ssRNA viruses"/>
    <property type="match status" value="3"/>
</dbReference>
<dbReference type="InterPro" id="IPR029053">
    <property type="entry name" value="Viral_coat"/>
</dbReference>
<dbReference type="InterPro" id="IPR033703">
    <property type="entry name" value="Rhv-like"/>
</dbReference>
<feature type="domain" description="Picornavirus capsid" evidence="4">
    <location>
        <begin position="490"/>
        <end position="568"/>
    </location>
</feature>
<feature type="domain" description="Dicistrovirus capsid-polyprotein C-terminal" evidence="5">
    <location>
        <begin position="714"/>
        <end position="927"/>
    </location>
</feature>
<dbReference type="Pfam" id="PF08762">
    <property type="entry name" value="CRPV_capsid"/>
    <property type="match status" value="1"/>
</dbReference>
<proteinExistence type="predicted"/>
<dbReference type="InterPro" id="IPR014872">
    <property type="entry name" value="Dicistrovirus_capsid-polyPr_C"/>
</dbReference>
<dbReference type="Pfam" id="PF00073">
    <property type="entry name" value="Rhv"/>
    <property type="match status" value="2"/>
</dbReference>
<dbReference type="GO" id="GO:0005198">
    <property type="term" value="F:structural molecule activity"/>
    <property type="evidence" value="ECO:0007669"/>
    <property type="project" value="InterPro"/>
</dbReference>
<evidence type="ECO:0000259" key="4">
    <source>
        <dbReference type="Pfam" id="PF00073"/>
    </source>
</evidence>
<evidence type="ECO:0000313" key="6">
    <source>
        <dbReference type="EMBL" id="AWU67495.1"/>
    </source>
</evidence>
<organism evidence="6">
    <name type="scientific">Bat dicistrovirus</name>
    <dbReference type="NCBI Taxonomy" id="1340808"/>
    <lineage>
        <taxon>Viruses</taxon>
        <taxon>Riboviria</taxon>
        <taxon>Orthornavirae</taxon>
        <taxon>Pisuviricota</taxon>
        <taxon>Pisoniviricetes</taxon>
        <taxon>Picornavirales</taxon>
        <taxon>Dicistroviridae</taxon>
    </lineage>
</organism>